<reference evidence="1 2" key="1">
    <citation type="submission" date="2019-01" db="EMBL/GenBank/DDBJ databases">
        <title>Draft genome sequences of three monokaryotic isolates of the white-rot basidiomycete fungus Dichomitus squalens.</title>
        <authorList>
            <consortium name="DOE Joint Genome Institute"/>
            <person name="Lopez S.C."/>
            <person name="Andreopoulos B."/>
            <person name="Pangilinan J."/>
            <person name="Lipzen A."/>
            <person name="Riley R."/>
            <person name="Ahrendt S."/>
            <person name="Ng V."/>
            <person name="Barry K."/>
            <person name="Daum C."/>
            <person name="Grigoriev I.V."/>
            <person name="Hilden K.S."/>
            <person name="Makela M.R."/>
            <person name="de Vries R.P."/>
        </authorList>
    </citation>
    <scope>NUCLEOTIDE SEQUENCE [LARGE SCALE GENOMIC DNA]</scope>
    <source>
        <strain evidence="1 2">CBS 464.89</strain>
    </source>
</reference>
<sequence length="69" mass="7538">MEVVVQDITAPIGSLAPRSRLSVLAVVTLGESTEVYRSEGYMSKLIRMFFSYTDTVCCENNSFGGLIAI</sequence>
<dbReference type="EMBL" id="ML145230">
    <property type="protein sequence ID" value="TBU52973.1"/>
    <property type="molecule type" value="Genomic_DNA"/>
</dbReference>
<evidence type="ECO:0000313" key="1">
    <source>
        <dbReference type="EMBL" id="TBU52973.1"/>
    </source>
</evidence>
<organism evidence="1 2">
    <name type="scientific">Dichomitus squalens</name>
    <dbReference type="NCBI Taxonomy" id="114155"/>
    <lineage>
        <taxon>Eukaryota</taxon>
        <taxon>Fungi</taxon>
        <taxon>Dikarya</taxon>
        <taxon>Basidiomycota</taxon>
        <taxon>Agaricomycotina</taxon>
        <taxon>Agaricomycetes</taxon>
        <taxon>Polyporales</taxon>
        <taxon>Polyporaceae</taxon>
        <taxon>Dichomitus</taxon>
    </lineage>
</organism>
<keyword evidence="2" id="KW-1185">Reference proteome</keyword>
<evidence type="ECO:0000313" key="2">
    <source>
        <dbReference type="Proteomes" id="UP000292082"/>
    </source>
</evidence>
<dbReference type="AlphaFoldDB" id="A0A4V2K6N9"/>
<gene>
    <name evidence="1" type="ORF">BD310DRAFT_981478</name>
</gene>
<dbReference type="CDD" id="cd23507">
    <property type="entry name" value="hydrophobin_I"/>
    <property type="match status" value="1"/>
</dbReference>
<name>A0A4V2K6N9_9APHY</name>
<dbReference type="Proteomes" id="UP000292082">
    <property type="component" value="Unassembled WGS sequence"/>
</dbReference>
<accession>A0A4V2K6N9</accession>
<protein>
    <submittedName>
        <fullName evidence="1">Uncharacterized protein</fullName>
    </submittedName>
</protein>
<proteinExistence type="predicted"/>